<evidence type="ECO:0000256" key="5">
    <source>
        <dbReference type="ARBA" id="ARBA00023242"/>
    </source>
</evidence>
<evidence type="ECO:0000313" key="6">
    <source>
        <dbReference type="EMBL" id="MEQ2223173.1"/>
    </source>
</evidence>
<keyword evidence="2" id="KW-0805">Transcription regulation</keyword>
<keyword evidence="7" id="KW-1185">Reference proteome</keyword>
<evidence type="ECO:0000256" key="2">
    <source>
        <dbReference type="ARBA" id="ARBA00023015"/>
    </source>
</evidence>
<evidence type="ECO:0000313" key="7">
    <source>
        <dbReference type="Proteomes" id="UP001482620"/>
    </source>
</evidence>
<keyword evidence="3" id="KW-0238">DNA-binding</keyword>
<dbReference type="PANTHER" id="PTHR45776">
    <property type="entry name" value="MIP04163P"/>
    <property type="match status" value="1"/>
</dbReference>
<gene>
    <name evidence="6" type="primary">TFE3</name>
    <name evidence="6" type="ORF">ILYODFUR_034111</name>
</gene>
<sequence>MRILVLLPDHEKRRIKSELPAVGNMLDVYGGMATPTITISNSCPADLHAVKRELADVETKALLKERQKKDNHNLSE</sequence>
<protein>
    <submittedName>
        <fullName evidence="6">Transcription factor E3</fullName>
    </submittedName>
</protein>
<evidence type="ECO:0000256" key="4">
    <source>
        <dbReference type="ARBA" id="ARBA00023163"/>
    </source>
</evidence>
<reference evidence="6 7" key="1">
    <citation type="submission" date="2021-06" db="EMBL/GenBank/DDBJ databases">
        <authorList>
            <person name="Palmer J.M."/>
        </authorList>
    </citation>
    <scope>NUCLEOTIDE SEQUENCE [LARGE SCALE GENOMIC DNA]</scope>
    <source>
        <strain evidence="7">if_2019</strain>
        <tissue evidence="6">Muscle</tissue>
    </source>
</reference>
<dbReference type="PANTHER" id="PTHR45776:SF3">
    <property type="entry name" value="TRANSCRIPTION FACTOR E3"/>
    <property type="match status" value="1"/>
</dbReference>
<dbReference type="Proteomes" id="UP001482620">
    <property type="component" value="Unassembled WGS sequence"/>
</dbReference>
<organism evidence="6 7">
    <name type="scientific">Ilyodon furcidens</name>
    <name type="common">goldbreast splitfin</name>
    <dbReference type="NCBI Taxonomy" id="33524"/>
    <lineage>
        <taxon>Eukaryota</taxon>
        <taxon>Metazoa</taxon>
        <taxon>Chordata</taxon>
        <taxon>Craniata</taxon>
        <taxon>Vertebrata</taxon>
        <taxon>Euteleostomi</taxon>
        <taxon>Actinopterygii</taxon>
        <taxon>Neopterygii</taxon>
        <taxon>Teleostei</taxon>
        <taxon>Neoteleostei</taxon>
        <taxon>Acanthomorphata</taxon>
        <taxon>Ovalentaria</taxon>
        <taxon>Atherinomorphae</taxon>
        <taxon>Cyprinodontiformes</taxon>
        <taxon>Goodeidae</taxon>
        <taxon>Ilyodon</taxon>
    </lineage>
</organism>
<dbReference type="EMBL" id="JAHRIQ010006031">
    <property type="protein sequence ID" value="MEQ2223173.1"/>
    <property type="molecule type" value="Genomic_DNA"/>
</dbReference>
<comment type="caution">
    <text evidence="6">The sequence shown here is derived from an EMBL/GenBank/DDBJ whole genome shotgun (WGS) entry which is preliminary data.</text>
</comment>
<evidence type="ECO:0000256" key="3">
    <source>
        <dbReference type="ARBA" id="ARBA00023125"/>
    </source>
</evidence>
<keyword evidence="5" id="KW-0539">Nucleus</keyword>
<name>A0ABV0SRD9_9TELE</name>
<comment type="subcellular location">
    <subcellularLocation>
        <location evidence="1">Nucleus</location>
    </subcellularLocation>
</comment>
<proteinExistence type="predicted"/>
<evidence type="ECO:0000256" key="1">
    <source>
        <dbReference type="ARBA" id="ARBA00004123"/>
    </source>
</evidence>
<accession>A0ABV0SRD9</accession>
<keyword evidence="4" id="KW-0804">Transcription</keyword>